<evidence type="ECO:0000313" key="3">
    <source>
        <dbReference type="Proteomes" id="UP000184510"/>
    </source>
</evidence>
<feature type="transmembrane region" description="Helical" evidence="1">
    <location>
        <begin position="15"/>
        <end position="33"/>
    </location>
</feature>
<dbReference type="InParanoid" id="A0A1M6P686"/>
<dbReference type="EMBL" id="FQYR01000005">
    <property type="protein sequence ID" value="SHK03435.1"/>
    <property type="molecule type" value="Genomic_DNA"/>
</dbReference>
<reference evidence="2 3" key="1">
    <citation type="submission" date="2016-11" db="EMBL/GenBank/DDBJ databases">
        <authorList>
            <person name="Jaros S."/>
            <person name="Januszkiewicz K."/>
            <person name="Wedrychowicz H."/>
        </authorList>
    </citation>
    <scope>NUCLEOTIDE SEQUENCE [LARGE SCALE GENOMIC DNA]</scope>
    <source>
        <strain evidence="2 3">DSM 18772</strain>
    </source>
</reference>
<evidence type="ECO:0000313" key="2">
    <source>
        <dbReference type="EMBL" id="SHK03435.1"/>
    </source>
</evidence>
<keyword evidence="1" id="KW-1133">Transmembrane helix</keyword>
<dbReference type="OrthoDB" id="196207at2"/>
<evidence type="ECO:0000256" key="1">
    <source>
        <dbReference type="SAM" id="Phobius"/>
    </source>
</evidence>
<dbReference type="AlphaFoldDB" id="A0A1M6P686"/>
<proteinExistence type="predicted"/>
<gene>
    <name evidence="2" type="ORF">SAMN02745181_3086</name>
</gene>
<accession>A0A1M6P686</accession>
<keyword evidence="1" id="KW-0812">Transmembrane</keyword>
<dbReference type="Proteomes" id="UP000184510">
    <property type="component" value="Unassembled WGS sequence"/>
</dbReference>
<dbReference type="RefSeq" id="WP_143184641.1">
    <property type="nucleotide sequence ID" value="NZ_FQYR01000005.1"/>
</dbReference>
<protein>
    <submittedName>
        <fullName evidence="2">Uncharacterized protein</fullName>
    </submittedName>
</protein>
<name>A0A1M6P686_9BACT</name>
<keyword evidence="1" id="KW-0472">Membrane</keyword>
<sequence>MEPNLRDTPLRRFNTFWWGLALFVVFALVAFILRGIDSDEMSTAETERGKERTAILEKVTAEQLAERDTYKELGDGKVQVKPTQVFGLAKEMGLLEEPKASEAKHNMKFK</sequence>
<keyword evidence="3" id="KW-1185">Reference proteome</keyword>
<dbReference type="STRING" id="1123071.SAMN02745181_3086"/>
<organism evidence="2 3">
    <name type="scientific">Rubritalea squalenifaciens DSM 18772</name>
    <dbReference type="NCBI Taxonomy" id="1123071"/>
    <lineage>
        <taxon>Bacteria</taxon>
        <taxon>Pseudomonadati</taxon>
        <taxon>Verrucomicrobiota</taxon>
        <taxon>Verrucomicrobiia</taxon>
        <taxon>Verrucomicrobiales</taxon>
        <taxon>Rubritaleaceae</taxon>
        <taxon>Rubritalea</taxon>
    </lineage>
</organism>